<keyword evidence="2 5" id="KW-0812">Transmembrane</keyword>
<dbReference type="PANTHER" id="PTHR30386:SF26">
    <property type="entry name" value="TRANSPORT PROTEIN COMB"/>
    <property type="match status" value="1"/>
</dbReference>
<sequence>MSKKGKHIEIRSNEVQDILGSIPSRVIRYGVLSVFVVFFLIFIGSWVFQYPDIIYSKIEVTTERPPATIVARASGKIEKLLVVDNQKVEKGAIIALIENPANYDDVLELKKQVGLFEKFLIDFNRGEQVEFNKYLQLGSIQDEYSQFIKAYNDYSGFLNLDYYPRLNKSLEEQRSMSKIYYDRLWIQRGIMENDYQLTISKTKRDSMLFAEGVISLSDYEKSKSEKLLKKREFEEARTSLAKIQMNIIGLDQKIIENQKNHQDKKNRMELNLNQAYINLSGAISHWELSYVLKAPIDGTVTFNKFWSENQNVKEGDRVLTIIPDDAGELVGRVKLPIRGSGKVKPGLRVNIKFDNYPYMEYGMVKGIVKNISLVPENNFYMVEVGFPNGLVTNYGYTLKLQNQIVGNAEIVTEELRLIQRFFNPLKALWKERLMKE</sequence>
<keyword evidence="3 5" id="KW-1133">Transmembrane helix</keyword>
<comment type="subcellular location">
    <subcellularLocation>
        <location evidence="1">Membrane</location>
        <topology evidence="1">Single-pass membrane protein</topology>
    </subcellularLocation>
</comment>
<dbReference type="Gene3D" id="2.40.50.100">
    <property type="match status" value="1"/>
</dbReference>
<accession>A0A3B0UH24</accession>
<organism evidence="6">
    <name type="scientific">hydrothermal vent metagenome</name>
    <dbReference type="NCBI Taxonomy" id="652676"/>
    <lineage>
        <taxon>unclassified sequences</taxon>
        <taxon>metagenomes</taxon>
        <taxon>ecological metagenomes</taxon>
    </lineage>
</organism>
<evidence type="ECO:0000256" key="5">
    <source>
        <dbReference type="SAM" id="Phobius"/>
    </source>
</evidence>
<protein>
    <submittedName>
        <fullName evidence="6">Putative hemolysin secretion protein</fullName>
    </submittedName>
</protein>
<evidence type="ECO:0000256" key="4">
    <source>
        <dbReference type="ARBA" id="ARBA00023136"/>
    </source>
</evidence>
<evidence type="ECO:0000256" key="3">
    <source>
        <dbReference type="ARBA" id="ARBA00022989"/>
    </source>
</evidence>
<evidence type="ECO:0000313" key="6">
    <source>
        <dbReference type="EMBL" id="VAW24607.1"/>
    </source>
</evidence>
<dbReference type="InterPro" id="IPR050739">
    <property type="entry name" value="MFP"/>
</dbReference>
<evidence type="ECO:0000256" key="1">
    <source>
        <dbReference type="ARBA" id="ARBA00004167"/>
    </source>
</evidence>
<dbReference type="GO" id="GO:0016020">
    <property type="term" value="C:membrane"/>
    <property type="evidence" value="ECO:0007669"/>
    <property type="project" value="UniProtKB-SubCell"/>
</dbReference>
<dbReference type="PANTHER" id="PTHR30386">
    <property type="entry name" value="MEMBRANE FUSION SUBUNIT OF EMRAB-TOLC MULTIDRUG EFFLUX PUMP"/>
    <property type="match status" value="1"/>
</dbReference>
<dbReference type="EMBL" id="UOEP01000219">
    <property type="protein sequence ID" value="VAW24607.1"/>
    <property type="molecule type" value="Genomic_DNA"/>
</dbReference>
<dbReference type="AlphaFoldDB" id="A0A3B0UH24"/>
<keyword evidence="4 5" id="KW-0472">Membrane</keyword>
<dbReference type="PRINTS" id="PR01490">
    <property type="entry name" value="RTXTOXIND"/>
</dbReference>
<reference evidence="6" key="1">
    <citation type="submission" date="2018-06" db="EMBL/GenBank/DDBJ databases">
        <authorList>
            <person name="Zhirakovskaya E."/>
        </authorList>
    </citation>
    <scope>NUCLEOTIDE SEQUENCE</scope>
</reference>
<proteinExistence type="predicted"/>
<gene>
    <name evidence="6" type="ORF">MNBD_BACTEROID01-1386</name>
</gene>
<name>A0A3B0UH24_9ZZZZ</name>
<evidence type="ECO:0000256" key="2">
    <source>
        <dbReference type="ARBA" id="ARBA00022692"/>
    </source>
</evidence>
<feature type="transmembrane region" description="Helical" evidence="5">
    <location>
        <begin position="26"/>
        <end position="48"/>
    </location>
</feature>